<evidence type="ECO:0000313" key="3">
    <source>
        <dbReference type="EMBL" id="EEC51588.1"/>
    </source>
</evidence>
<accession>B7FNZ0</accession>
<dbReference type="EMBL" id="CM000605">
    <property type="protein sequence ID" value="EEC51588.1"/>
    <property type="molecule type" value="Genomic_DNA"/>
</dbReference>
<dbReference type="GeneID" id="7195986"/>
<keyword evidence="4" id="KW-1185">Reference proteome</keyword>
<feature type="domain" description="FHA" evidence="1">
    <location>
        <begin position="4"/>
        <end position="59"/>
    </location>
</feature>
<proteinExistence type="predicted"/>
<name>B7FNZ0_PHATC</name>
<feature type="domain" description="TLDc" evidence="2">
    <location>
        <begin position="42"/>
        <end position="227"/>
    </location>
</feature>
<dbReference type="RefSeq" id="XP_002177125.1">
    <property type="nucleotide sequence ID" value="XM_002177089.1"/>
</dbReference>
<reference evidence="3 4" key="1">
    <citation type="journal article" date="2008" name="Nature">
        <title>The Phaeodactylum genome reveals the evolutionary history of diatom genomes.</title>
        <authorList>
            <person name="Bowler C."/>
            <person name="Allen A.E."/>
            <person name="Badger J.H."/>
            <person name="Grimwood J."/>
            <person name="Jabbari K."/>
            <person name="Kuo A."/>
            <person name="Maheswari U."/>
            <person name="Martens C."/>
            <person name="Maumus F."/>
            <person name="Otillar R.P."/>
            <person name="Rayko E."/>
            <person name="Salamov A."/>
            <person name="Vandepoele K."/>
            <person name="Beszteri B."/>
            <person name="Gruber A."/>
            <person name="Heijde M."/>
            <person name="Katinka M."/>
            <person name="Mock T."/>
            <person name="Valentin K."/>
            <person name="Verret F."/>
            <person name="Berges J.A."/>
            <person name="Brownlee C."/>
            <person name="Cadoret J.P."/>
            <person name="Chiovitti A."/>
            <person name="Choi C.J."/>
            <person name="Coesel S."/>
            <person name="De Martino A."/>
            <person name="Detter J.C."/>
            <person name="Durkin C."/>
            <person name="Falciatore A."/>
            <person name="Fournet J."/>
            <person name="Haruta M."/>
            <person name="Huysman M.J."/>
            <person name="Jenkins B.D."/>
            <person name="Jiroutova K."/>
            <person name="Jorgensen R.E."/>
            <person name="Joubert Y."/>
            <person name="Kaplan A."/>
            <person name="Kroger N."/>
            <person name="Kroth P.G."/>
            <person name="La Roche J."/>
            <person name="Lindquist E."/>
            <person name="Lommer M."/>
            <person name="Martin-Jezequel V."/>
            <person name="Lopez P.J."/>
            <person name="Lucas S."/>
            <person name="Mangogna M."/>
            <person name="McGinnis K."/>
            <person name="Medlin L.K."/>
            <person name="Montsant A."/>
            <person name="Oudot-Le Secq M.P."/>
            <person name="Napoli C."/>
            <person name="Obornik M."/>
            <person name="Parker M.S."/>
            <person name="Petit J.L."/>
            <person name="Porcel B.M."/>
            <person name="Poulsen N."/>
            <person name="Robison M."/>
            <person name="Rychlewski L."/>
            <person name="Rynearson T.A."/>
            <person name="Schmutz J."/>
            <person name="Shapiro H."/>
            <person name="Siaut M."/>
            <person name="Stanley M."/>
            <person name="Sussman M.R."/>
            <person name="Taylor A.R."/>
            <person name="Vardi A."/>
            <person name="von Dassow P."/>
            <person name="Vyverman W."/>
            <person name="Willis A."/>
            <person name="Wyrwicz L.S."/>
            <person name="Rokhsar D.S."/>
            <person name="Weissenbach J."/>
            <person name="Armbrust E.V."/>
            <person name="Green B.R."/>
            <person name="Van de Peer Y."/>
            <person name="Grigoriev I.V."/>
        </authorList>
    </citation>
    <scope>NUCLEOTIDE SEQUENCE [LARGE SCALE GENOMIC DNA]</scope>
    <source>
        <strain evidence="3 4">CCAP 1055/1</strain>
    </source>
</reference>
<evidence type="ECO:0000259" key="2">
    <source>
        <dbReference type="PROSITE" id="PS51886"/>
    </source>
</evidence>
<gene>
    <name evidence="3" type="ORF">PHATRDRAFT_31652</name>
</gene>
<dbReference type="InterPro" id="IPR006571">
    <property type="entry name" value="TLDc_dom"/>
</dbReference>
<dbReference type="InterPro" id="IPR000253">
    <property type="entry name" value="FHA_dom"/>
</dbReference>
<sequence>MESTTVGFSTTIDLKYGTGAAALALLAWLHSQIFVPKQLASAVILDRITEGTFLANKRLTCVYKASRDGWSAIDFHNQVDGRGSAVVVARSRSGKTFGGFNPNGWRSTDDYYDSSSAFLWSGTSATAIAKFPVLAGGNAAIFDYATGGPCFGNSDLLIGPPKAAIMGGFAGPDMENTSTNAGNLRQAKASPGITYDGDARWPVLGDVSLLEVEVYCNAAVGQQRASW</sequence>
<dbReference type="PROSITE" id="PS51886">
    <property type="entry name" value="TLDC"/>
    <property type="match status" value="1"/>
</dbReference>
<protein>
    <recommendedName>
        <fullName evidence="5">TLDc domain-containing protein</fullName>
    </recommendedName>
</protein>
<evidence type="ECO:0000259" key="1">
    <source>
        <dbReference type="PROSITE" id="PS50006"/>
    </source>
</evidence>
<dbReference type="Pfam" id="PF07534">
    <property type="entry name" value="TLD"/>
    <property type="match status" value="1"/>
</dbReference>
<dbReference type="InParanoid" id="B7FNZ0"/>
<dbReference type="PROSITE" id="PS50006">
    <property type="entry name" value="FHA_DOMAIN"/>
    <property type="match status" value="1"/>
</dbReference>
<dbReference type="PaxDb" id="2850-Phatr31652"/>
<dbReference type="HOGENOM" id="CLU_832771_0_0_1"/>
<dbReference type="OrthoDB" id="25620at2759"/>
<dbReference type="AlphaFoldDB" id="B7FNZ0"/>
<dbReference type="KEGG" id="pti:PHATRDRAFT_31652"/>
<reference evidence="4" key="2">
    <citation type="submission" date="2008-08" db="EMBL/GenBank/DDBJ databases">
        <authorList>
            <consortium name="Diatom Consortium"/>
            <person name="Grigoriev I."/>
            <person name="Grimwood J."/>
            <person name="Kuo A."/>
            <person name="Otillar R.P."/>
            <person name="Salamov A."/>
            <person name="Detter J.C."/>
            <person name="Lindquist E."/>
            <person name="Shapiro H."/>
            <person name="Lucas S."/>
            <person name="Glavina del Rio T."/>
            <person name="Pitluck S."/>
            <person name="Rokhsar D."/>
            <person name="Bowler C."/>
        </authorList>
    </citation>
    <scope>GENOME REANNOTATION</scope>
    <source>
        <strain evidence="4">CCAP 1055/1</strain>
    </source>
</reference>
<evidence type="ECO:0000313" key="4">
    <source>
        <dbReference type="Proteomes" id="UP000000759"/>
    </source>
</evidence>
<dbReference type="eggNOG" id="KOG4711">
    <property type="taxonomic scope" value="Eukaryota"/>
</dbReference>
<dbReference type="Proteomes" id="UP000000759">
    <property type="component" value="Chromosome 1"/>
</dbReference>
<organism evidence="3 4">
    <name type="scientific">Phaeodactylum tricornutum (strain CCAP 1055/1)</name>
    <dbReference type="NCBI Taxonomy" id="556484"/>
    <lineage>
        <taxon>Eukaryota</taxon>
        <taxon>Sar</taxon>
        <taxon>Stramenopiles</taxon>
        <taxon>Ochrophyta</taxon>
        <taxon>Bacillariophyta</taxon>
        <taxon>Bacillariophyceae</taxon>
        <taxon>Bacillariophycidae</taxon>
        <taxon>Naviculales</taxon>
        <taxon>Phaeodactylaceae</taxon>
        <taxon>Phaeodactylum</taxon>
    </lineage>
</organism>
<evidence type="ECO:0008006" key="5">
    <source>
        <dbReference type="Google" id="ProtNLM"/>
    </source>
</evidence>